<evidence type="ECO:0000313" key="5">
    <source>
        <dbReference type="EMBL" id="PFX14358.1"/>
    </source>
</evidence>
<dbReference type="InterPro" id="IPR000859">
    <property type="entry name" value="CUB_dom"/>
</dbReference>
<evidence type="ECO:0000313" key="6">
    <source>
        <dbReference type="Proteomes" id="UP000225706"/>
    </source>
</evidence>
<dbReference type="Pfam" id="PF13895">
    <property type="entry name" value="Ig_2"/>
    <property type="match status" value="1"/>
</dbReference>
<dbReference type="Pfam" id="PF00431">
    <property type="entry name" value="CUB"/>
    <property type="match status" value="1"/>
</dbReference>
<protein>
    <recommendedName>
        <fullName evidence="7">Ig-like domain-containing protein</fullName>
    </recommendedName>
</protein>
<dbReference type="AlphaFoldDB" id="A0A2B4RDA4"/>
<dbReference type="EMBL" id="LSMT01000792">
    <property type="protein sequence ID" value="PFX14358.1"/>
    <property type="molecule type" value="Genomic_DNA"/>
</dbReference>
<name>A0A2B4RDA4_STYPI</name>
<dbReference type="InterPro" id="IPR036179">
    <property type="entry name" value="Ig-like_dom_sf"/>
</dbReference>
<dbReference type="SUPFAM" id="SSF49854">
    <property type="entry name" value="Spermadhesin, CUB domain"/>
    <property type="match status" value="1"/>
</dbReference>
<dbReference type="OrthoDB" id="676979at2759"/>
<dbReference type="InterPro" id="IPR007110">
    <property type="entry name" value="Ig-like_dom"/>
</dbReference>
<evidence type="ECO:0008006" key="7">
    <source>
        <dbReference type="Google" id="ProtNLM"/>
    </source>
</evidence>
<accession>A0A2B4RDA4</accession>
<evidence type="ECO:0000259" key="3">
    <source>
        <dbReference type="PROSITE" id="PS01180"/>
    </source>
</evidence>
<dbReference type="SUPFAM" id="SSF48726">
    <property type="entry name" value="Immunoglobulin"/>
    <property type="match status" value="1"/>
</dbReference>
<evidence type="ECO:0000256" key="1">
    <source>
        <dbReference type="ARBA" id="ARBA00023157"/>
    </source>
</evidence>
<dbReference type="Proteomes" id="UP000225706">
    <property type="component" value="Unassembled WGS sequence"/>
</dbReference>
<proteinExistence type="predicted"/>
<dbReference type="CDD" id="cd00041">
    <property type="entry name" value="CUB"/>
    <property type="match status" value="1"/>
</dbReference>
<reference evidence="6" key="1">
    <citation type="journal article" date="2017" name="bioRxiv">
        <title>Comparative analysis of the genomes of Stylophora pistillata and Acropora digitifera provides evidence for extensive differences between species of corals.</title>
        <authorList>
            <person name="Voolstra C.R."/>
            <person name="Li Y."/>
            <person name="Liew Y.J."/>
            <person name="Baumgarten S."/>
            <person name="Zoccola D."/>
            <person name="Flot J.-F."/>
            <person name="Tambutte S."/>
            <person name="Allemand D."/>
            <person name="Aranda M."/>
        </authorList>
    </citation>
    <scope>NUCLEOTIDE SEQUENCE [LARGE SCALE GENOMIC DNA]</scope>
</reference>
<comment type="caution">
    <text evidence="5">The sequence shown here is derived from an EMBL/GenBank/DDBJ whole genome shotgun (WGS) entry which is preliminary data.</text>
</comment>
<organism evidence="5 6">
    <name type="scientific">Stylophora pistillata</name>
    <name type="common">Smooth cauliflower coral</name>
    <dbReference type="NCBI Taxonomy" id="50429"/>
    <lineage>
        <taxon>Eukaryota</taxon>
        <taxon>Metazoa</taxon>
        <taxon>Cnidaria</taxon>
        <taxon>Anthozoa</taxon>
        <taxon>Hexacorallia</taxon>
        <taxon>Scleractinia</taxon>
        <taxon>Astrocoeniina</taxon>
        <taxon>Pocilloporidae</taxon>
        <taxon>Stylophora</taxon>
    </lineage>
</organism>
<dbReference type="Gene3D" id="2.60.120.290">
    <property type="entry name" value="Spermadhesin, CUB domain"/>
    <property type="match status" value="1"/>
</dbReference>
<keyword evidence="1" id="KW-1015">Disulfide bond</keyword>
<sequence length="209" mass="24100">MFFIIVAIITEVYPRINIEDFGTTKLLLVEKGQYVEIRFIIYIPYSLPGAPCADEEYLEIRDGYNQSANLLGVFCGRSTPYFTLRSSGHNMWLRFSPQHRYQFWQSSYEGKSMHKTAPANLNTVAQIQFVLLNHFSSLWCPAEGGPAPRIVWRRNGAVVQNSTSVRLRFKVTEQERNTKYSCEVVDHGQLKRIHISLVVESKFQITCLL</sequence>
<dbReference type="Gene3D" id="2.60.40.10">
    <property type="entry name" value="Immunoglobulins"/>
    <property type="match status" value="1"/>
</dbReference>
<dbReference type="InterPro" id="IPR013783">
    <property type="entry name" value="Ig-like_fold"/>
</dbReference>
<gene>
    <name evidence="5" type="ORF">AWC38_SpisGene21487</name>
</gene>
<dbReference type="CDD" id="cd00096">
    <property type="entry name" value="Ig"/>
    <property type="match status" value="1"/>
</dbReference>
<dbReference type="InterPro" id="IPR035914">
    <property type="entry name" value="Sperma_CUB_dom_sf"/>
</dbReference>
<dbReference type="PROSITE" id="PS50835">
    <property type="entry name" value="IG_LIKE"/>
    <property type="match status" value="1"/>
</dbReference>
<comment type="caution">
    <text evidence="2">Lacks conserved residue(s) required for the propagation of feature annotation.</text>
</comment>
<feature type="domain" description="CUB" evidence="3">
    <location>
        <begin position="1"/>
        <end position="115"/>
    </location>
</feature>
<feature type="domain" description="Ig-like" evidence="4">
    <location>
        <begin position="118"/>
        <end position="196"/>
    </location>
</feature>
<evidence type="ECO:0000259" key="4">
    <source>
        <dbReference type="PROSITE" id="PS50835"/>
    </source>
</evidence>
<keyword evidence="6" id="KW-1185">Reference proteome</keyword>
<dbReference type="PROSITE" id="PS01180">
    <property type="entry name" value="CUB"/>
    <property type="match status" value="1"/>
</dbReference>
<evidence type="ECO:0000256" key="2">
    <source>
        <dbReference type="PROSITE-ProRule" id="PRU00059"/>
    </source>
</evidence>